<dbReference type="InterPro" id="IPR000307">
    <property type="entry name" value="Ribosomal_bS16"/>
</dbReference>
<feature type="compositionally biased region" description="Acidic residues" evidence="4">
    <location>
        <begin position="148"/>
        <end position="162"/>
    </location>
</feature>
<dbReference type="EMBL" id="PEZW01000004">
    <property type="protein sequence ID" value="PIS08025.1"/>
    <property type="molecule type" value="Genomic_DNA"/>
</dbReference>
<protein>
    <recommendedName>
        <fullName evidence="3">Small ribosomal subunit protein bS16</fullName>
    </recommendedName>
</protein>
<keyword evidence="2 3" id="KW-0687">Ribonucleoprotein</keyword>
<dbReference type="Gene3D" id="3.30.1320.10">
    <property type="match status" value="1"/>
</dbReference>
<dbReference type="AlphaFoldDB" id="A0A2H0W7G0"/>
<accession>A0A2H0W7G0</accession>
<dbReference type="PANTHER" id="PTHR12919">
    <property type="entry name" value="30S RIBOSOMAL PROTEIN S16"/>
    <property type="match status" value="1"/>
</dbReference>
<gene>
    <name evidence="3 5" type="primary">rpsP</name>
    <name evidence="5" type="ORF">COT78_00375</name>
</gene>
<dbReference type="NCBIfam" id="TIGR00002">
    <property type="entry name" value="S16"/>
    <property type="match status" value="1"/>
</dbReference>
<dbReference type="GO" id="GO:0006412">
    <property type="term" value="P:translation"/>
    <property type="evidence" value="ECO:0007669"/>
    <property type="project" value="UniProtKB-UniRule"/>
</dbReference>
<dbReference type="PANTHER" id="PTHR12919:SF20">
    <property type="entry name" value="SMALL RIBOSOMAL SUBUNIT PROTEIN BS16M"/>
    <property type="match status" value="1"/>
</dbReference>
<evidence type="ECO:0000256" key="4">
    <source>
        <dbReference type="SAM" id="MobiDB-lite"/>
    </source>
</evidence>
<dbReference type="Pfam" id="PF00886">
    <property type="entry name" value="Ribosomal_S16"/>
    <property type="match status" value="1"/>
</dbReference>
<dbReference type="HAMAP" id="MF_00385">
    <property type="entry name" value="Ribosomal_bS16"/>
    <property type="match status" value="1"/>
</dbReference>
<dbReference type="PROSITE" id="PS00732">
    <property type="entry name" value="RIBOSOMAL_S16"/>
    <property type="match status" value="1"/>
</dbReference>
<evidence type="ECO:0000256" key="2">
    <source>
        <dbReference type="ARBA" id="ARBA00023274"/>
    </source>
</evidence>
<feature type="compositionally biased region" description="Acidic residues" evidence="4">
    <location>
        <begin position="114"/>
        <end position="140"/>
    </location>
</feature>
<dbReference type="InterPro" id="IPR020592">
    <property type="entry name" value="Ribosomal_bS16_CS"/>
</dbReference>
<evidence type="ECO:0000256" key="3">
    <source>
        <dbReference type="HAMAP-Rule" id="MF_00385"/>
    </source>
</evidence>
<comment type="similarity">
    <text evidence="3">Belongs to the bacterial ribosomal protein bS16 family.</text>
</comment>
<dbReference type="GO" id="GO:0003735">
    <property type="term" value="F:structural constituent of ribosome"/>
    <property type="evidence" value="ECO:0007669"/>
    <property type="project" value="InterPro"/>
</dbReference>
<feature type="compositionally biased region" description="Basic and acidic residues" evidence="4">
    <location>
        <begin position="98"/>
        <end position="113"/>
    </location>
</feature>
<organism evidence="5 6">
    <name type="scientific">Candidatus Berkelbacteria bacterium CG10_big_fil_rev_8_21_14_0_10_43_13</name>
    <dbReference type="NCBI Taxonomy" id="1974514"/>
    <lineage>
        <taxon>Bacteria</taxon>
        <taxon>Candidatus Berkelbacteria</taxon>
    </lineage>
</organism>
<dbReference type="GO" id="GO:0015935">
    <property type="term" value="C:small ribosomal subunit"/>
    <property type="evidence" value="ECO:0007669"/>
    <property type="project" value="TreeGrafter"/>
</dbReference>
<proteinExistence type="inferred from homology"/>
<dbReference type="Proteomes" id="UP000231382">
    <property type="component" value="Unassembled WGS sequence"/>
</dbReference>
<evidence type="ECO:0000313" key="6">
    <source>
        <dbReference type="Proteomes" id="UP000231382"/>
    </source>
</evidence>
<reference evidence="6" key="1">
    <citation type="submission" date="2017-09" db="EMBL/GenBank/DDBJ databases">
        <title>Depth-based differentiation of microbial function through sediment-hosted aquifers and enrichment of novel symbionts in the deep terrestrial subsurface.</title>
        <authorList>
            <person name="Probst A.J."/>
            <person name="Ladd B."/>
            <person name="Jarett J.K."/>
            <person name="Geller-Mcgrath D.E."/>
            <person name="Sieber C.M.K."/>
            <person name="Emerson J.B."/>
            <person name="Anantharaman K."/>
            <person name="Thomas B.C."/>
            <person name="Malmstrom R."/>
            <person name="Stieglmeier M."/>
            <person name="Klingl A."/>
            <person name="Woyke T."/>
            <person name="Ryan C.M."/>
            <person name="Banfield J.F."/>
        </authorList>
    </citation>
    <scope>NUCLEOTIDE SEQUENCE [LARGE SCALE GENOMIC DNA]</scope>
</reference>
<keyword evidence="1 3" id="KW-0689">Ribosomal protein</keyword>
<evidence type="ECO:0000256" key="1">
    <source>
        <dbReference type="ARBA" id="ARBA00022980"/>
    </source>
</evidence>
<evidence type="ECO:0000313" key="5">
    <source>
        <dbReference type="EMBL" id="PIS08025.1"/>
    </source>
</evidence>
<comment type="caution">
    <text evidence="5">The sequence shown here is derived from an EMBL/GenBank/DDBJ whole genome shotgun (WGS) entry which is preliminary data.</text>
</comment>
<sequence>MLVIRLTRVGKKNSPAYRVVVADKRKAVKRKFIEIIGNYNPAINPKTLVIDKERALFWIGQGAQPSETVNNLMVRLEILPKKNLIKNVYGKPTKKKDKGKEPVKEVAAEKSEEPAETEETVESTPETNEDATEAPAEEVVADATEIQSETEEATPAEESEEK</sequence>
<dbReference type="GO" id="GO:0005737">
    <property type="term" value="C:cytoplasm"/>
    <property type="evidence" value="ECO:0007669"/>
    <property type="project" value="UniProtKB-ARBA"/>
</dbReference>
<name>A0A2H0W7G0_9BACT</name>
<feature type="region of interest" description="Disordered" evidence="4">
    <location>
        <begin position="89"/>
        <end position="162"/>
    </location>
</feature>
<dbReference type="InterPro" id="IPR023803">
    <property type="entry name" value="Ribosomal_bS16_dom_sf"/>
</dbReference>
<dbReference type="SUPFAM" id="SSF54565">
    <property type="entry name" value="Ribosomal protein S16"/>
    <property type="match status" value="1"/>
</dbReference>